<dbReference type="SUPFAM" id="SSF54928">
    <property type="entry name" value="RNA-binding domain, RBD"/>
    <property type="match status" value="1"/>
</dbReference>
<dbReference type="EnsemblPlants" id="EMT06024">
    <property type="protein sequence ID" value="EMT06024"/>
    <property type="gene ID" value="F775_13470"/>
</dbReference>
<dbReference type="PANTHER" id="PTHR33110">
    <property type="entry name" value="F-BOX/KELCH-REPEAT PROTEIN-RELATED"/>
    <property type="match status" value="1"/>
</dbReference>
<dbReference type="GO" id="GO:0003723">
    <property type="term" value="F:RNA binding"/>
    <property type="evidence" value="ECO:0007669"/>
    <property type="project" value="UniProtKB-UniRule"/>
</dbReference>
<dbReference type="AlphaFoldDB" id="M8AX68"/>
<sequence>MGPGSDRYPNVSPAPPTGVVLPPELLALVSARLHEAADFVRFHAACTRWQDSLSHTTALRPAFFPWLIAPPSGYGSSVVKLRCVFSKTSYLAAAPETFSSRRWVARADGSAAWFSAAGSGLTLIDPLTGDVATSLPTFPEDDGKTTRRMEISRGIIYADGTVFLYNFSYSDYVDPNEDDDKLDEQIYLCFNTAILGPGDTAWKFAQRELDVYTKWDAMKGEYEIENNRLPAAYPVDDRMKLVCVDGEDYNLKDTWTWHILPELTGDEIMDEEEEILISGIQEEEIDTTGWYLESCHILESRGELLQVSVLVQQDRSFIYEDAAAQASALVVWVHALEEDTDADGGRRVMRWARRDGRSFADRIMFLGFPTSFAVEATKFPGEEDYLSGGGGSRRVRLLAPAQKVGLTWLVIAWRVQVIRERLEAPRADHPNMRISTFRMEERPKQPKVPLFRFLVQNLPPAVDSSRLCTFFGKHGQVLAAKMISPGTACVIMFVEMVNRLDDAEATLDGLVLDGCTLTVKW</sequence>
<dbReference type="Gene3D" id="3.30.70.330">
    <property type="match status" value="1"/>
</dbReference>
<dbReference type="InterPro" id="IPR012677">
    <property type="entry name" value="Nucleotide-bd_a/b_plait_sf"/>
</dbReference>
<reference evidence="2" key="1">
    <citation type="submission" date="2015-06" db="UniProtKB">
        <authorList>
            <consortium name="EnsemblPlants"/>
        </authorList>
    </citation>
    <scope>IDENTIFICATION</scope>
</reference>
<name>M8AX68_AEGTA</name>
<dbReference type="CDD" id="cd00590">
    <property type="entry name" value="RRM_SF"/>
    <property type="match status" value="1"/>
</dbReference>
<dbReference type="Pfam" id="PF03478">
    <property type="entry name" value="Beta-prop_KIB1-4"/>
    <property type="match status" value="1"/>
</dbReference>
<dbReference type="InterPro" id="IPR005174">
    <property type="entry name" value="KIB1-4_b-propeller"/>
</dbReference>
<proteinExistence type="predicted"/>
<dbReference type="InterPro" id="IPR035979">
    <property type="entry name" value="RBD_domain_sf"/>
</dbReference>
<evidence type="ECO:0000256" key="1">
    <source>
        <dbReference type="PROSITE-ProRule" id="PRU00176"/>
    </source>
</evidence>
<evidence type="ECO:0000313" key="2">
    <source>
        <dbReference type="EnsemblPlants" id="EMT06024"/>
    </source>
</evidence>
<keyword evidence="1" id="KW-0694">RNA-binding</keyword>
<dbReference type="PROSITE" id="PS50102">
    <property type="entry name" value="RRM"/>
    <property type="match status" value="1"/>
</dbReference>
<dbReference type="PANTHER" id="PTHR33110:SF56">
    <property type="entry name" value="DUF295 DOMAIN-CONTAINING PROTEIN"/>
    <property type="match status" value="1"/>
</dbReference>
<organism evidence="2">
    <name type="scientific">Aegilops tauschii</name>
    <name type="common">Tausch's goatgrass</name>
    <name type="synonym">Aegilops squarrosa</name>
    <dbReference type="NCBI Taxonomy" id="37682"/>
    <lineage>
        <taxon>Eukaryota</taxon>
        <taxon>Viridiplantae</taxon>
        <taxon>Streptophyta</taxon>
        <taxon>Embryophyta</taxon>
        <taxon>Tracheophyta</taxon>
        <taxon>Spermatophyta</taxon>
        <taxon>Magnoliopsida</taxon>
        <taxon>Liliopsida</taxon>
        <taxon>Poales</taxon>
        <taxon>Poaceae</taxon>
        <taxon>BOP clade</taxon>
        <taxon>Pooideae</taxon>
        <taxon>Triticodae</taxon>
        <taxon>Triticeae</taxon>
        <taxon>Triticinae</taxon>
        <taxon>Aegilops</taxon>
    </lineage>
</organism>
<protein>
    <submittedName>
        <fullName evidence="2">Uncharacterized protein</fullName>
    </submittedName>
</protein>
<accession>M8AX68</accession>
<dbReference type="InterPro" id="IPR000504">
    <property type="entry name" value="RRM_dom"/>
</dbReference>